<accession>A0ABW6CUX3</accession>
<evidence type="ECO:0008006" key="3">
    <source>
        <dbReference type="Google" id="ProtNLM"/>
    </source>
</evidence>
<dbReference type="PROSITE" id="PS51257">
    <property type="entry name" value="PROKAR_LIPOPROTEIN"/>
    <property type="match status" value="1"/>
</dbReference>
<name>A0ABW6CUX3_9BACT</name>
<dbReference type="EMBL" id="JBBKYA010000001">
    <property type="protein sequence ID" value="MFD3274740.1"/>
    <property type="molecule type" value="Genomic_DNA"/>
</dbReference>
<proteinExistence type="predicted"/>
<reference evidence="1 2" key="1">
    <citation type="submission" date="2024-03" db="EMBL/GenBank/DDBJ databases">
        <title>Aquirufa genome sequencing.</title>
        <authorList>
            <person name="Pitt A."/>
            <person name="Hahn M.W."/>
        </authorList>
    </citation>
    <scope>NUCLEOTIDE SEQUENCE [LARGE SCALE GENOMIC DNA]</scope>
    <source>
        <strain evidence="1 2">PLAD-142S6K</strain>
    </source>
</reference>
<evidence type="ECO:0000313" key="2">
    <source>
        <dbReference type="Proteomes" id="UP001598114"/>
    </source>
</evidence>
<comment type="caution">
    <text evidence="1">The sequence shown here is derived from an EMBL/GenBank/DDBJ whole genome shotgun (WGS) entry which is preliminary data.</text>
</comment>
<organism evidence="1 2">
    <name type="scientific">Aquirufa echingensis</name>
    <dbReference type="NCBI Taxonomy" id="3096516"/>
    <lineage>
        <taxon>Bacteria</taxon>
        <taxon>Pseudomonadati</taxon>
        <taxon>Bacteroidota</taxon>
        <taxon>Cytophagia</taxon>
        <taxon>Cytophagales</taxon>
        <taxon>Flectobacillaceae</taxon>
        <taxon>Aquirufa</taxon>
    </lineage>
</organism>
<evidence type="ECO:0000313" key="1">
    <source>
        <dbReference type="EMBL" id="MFD3274740.1"/>
    </source>
</evidence>
<sequence>MRLFYFLILGILFASCGIVKQAAKNELHDGVYTQLENGQKHAIYLENQGDTLQFFVHNKLGPAIPAIVNSPKNYLLHHASFDIDVITIPVKYRTSVQSIPGQLTSDINASLYLGWRNDLFKIRYPLTPTGKYKRRVEHIGFSFGGLLGIGNSVINSDVSSLPISNEYQGIVFSKGIAGIMAINNFTVGLAYGTDQLLDSNKSTWLFEQKPWFGLAIGLNLN</sequence>
<protein>
    <recommendedName>
        <fullName evidence="3">Lipoprotein</fullName>
    </recommendedName>
</protein>
<dbReference type="Proteomes" id="UP001598114">
    <property type="component" value="Unassembled WGS sequence"/>
</dbReference>
<gene>
    <name evidence="1" type="ORF">SKC38_00690</name>
</gene>
<dbReference type="RefSeq" id="WP_377974221.1">
    <property type="nucleotide sequence ID" value="NZ_JBBKYA010000001.1"/>
</dbReference>
<keyword evidence="2" id="KW-1185">Reference proteome</keyword>